<reference evidence="2 3" key="1">
    <citation type="submission" date="2020-09" db="EMBL/GenBank/DDBJ databases">
        <title>Novel species of Mucilaginibacter isolated from a glacier on the Tibetan Plateau.</title>
        <authorList>
            <person name="Liu Q."/>
            <person name="Xin Y.-H."/>
        </authorList>
    </citation>
    <scope>NUCLEOTIDE SEQUENCE [LARGE SCALE GENOMIC DNA]</scope>
    <source>
        <strain evidence="2 3">CGMCC 1.13878</strain>
    </source>
</reference>
<gene>
    <name evidence="2" type="ORF">IDJ75_15545</name>
</gene>
<protein>
    <recommendedName>
        <fullName evidence="4">DUF4625 domain-containing protein</fullName>
    </recommendedName>
</protein>
<organism evidence="2 3">
    <name type="scientific">Mucilaginibacter rigui</name>
    <dbReference type="NCBI Taxonomy" id="534635"/>
    <lineage>
        <taxon>Bacteria</taxon>
        <taxon>Pseudomonadati</taxon>
        <taxon>Bacteroidota</taxon>
        <taxon>Sphingobacteriia</taxon>
        <taxon>Sphingobacteriales</taxon>
        <taxon>Sphingobacteriaceae</taxon>
        <taxon>Mucilaginibacter</taxon>
    </lineage>
</organism>
<dbReference type="PROSITE" id="PS51257">
    <property type="entry name" value="PROKAR_LIPOPROTEIN"/>
    <property type="match status" value="1"/>
</dbReference>
<dbReference type="Proteomes" id="UP000618754">
    <property type="component" value="Unassembled WGS sequence"/>
</dbReference>
<evidence type="ECO:0000313" key="3">
    <source>
        <dbReference type="Proteomes" id="UP000618754"/>
    </source>
</evidence>
<evidence type="ECO:0008006" key="4">
    <source>
        <dbReference type="Google" id="ProtNLM"/>
    </source>
</evidence>
<evidence type="ECO:0000256" key="1">
    <source>
        <dbReference type="SAM" id="SignalP"/>
    </source>
</evidence>
<accession>A0ABR7X7Y0</accession>
<dbReference type="RefSeq" id="WP_191176533.1">
    <property type="nucleotide sequence ID" value="NZ_JACWMW010000003.1"/>
</dbReference>
<evidence type="ECO:0000313" key="2">
    <source>
        <dbReference type="EMBL" id="MBD1386697.1"/>
    </source>
</evidence>
<keyword evidence="1" id="KW-0732">Signal</keyword>
<proteinExistence type="predicted"/>
<dbReference type="EMBL" id="JACWMW010000003">
    <property type="protein sequence ID" value="MBD1386697.1"/>
    <property type="molecule type" value="Genomic_DNA"/>
</dbReference>
<feature type="signal peptide" evidence="1">
    <location>
        <begin position="1"/>
        <end position="20"/>
    </location>
</feature>
<feature type="chain" id="PRO_5045046639" description="DUF4625 domain-containing protein" evidence="1">
    <location>
        <begin position="21"/>
        <end position="158"/>
    </location>
</feature>
<sequence>MKKSFFKNLIAFTICAVLFAGFSSCSKKSSNDPTPSNGRNAKFTVTVTGAPASAYLSFVMVGLTNDPKDATVWKVNGVVQNNESSVSLSKNNFSGNTKTYIIESVKPLTAVSVGIQCLNVEDSPYKVSYKAEINGEVKNDEKDFTVTKTADFTHDYTY</sequence>
<comment type="caution">
    <text evidence="2">The sequence shown here is derived from an EMBL/GenBank/DDBJ whole genome shotgun (WGS) entry which is preliminary data.</text>
</comment>
<name>A0ABR7X7Y0_9SPHI</name>
<keyword evidence="3" id="KW-1185">Reference proteome</keyword>